<keyword evidence="1" id="KW-0238">DNA-binding</keyword>
<evidence type="ECO:0000256" key="1">
    <source>
        <dbReference type="ARBA" id="ARBA00023125"/>
    </source>
</evidence>
<dbReference type="AlphaFoldDB" id="A0A5D4RWP7"/>
<evidence type="ECO:0000313" key="3">
    <source>
        <dbReference type="EMBL" id="TYS55783.1"/>
    </source>
</evidence>
<name>A0A5D4RWP7_9BACI</name>
<evidence type="ECO:0000259" key="2">
    <source>
        <dbReference type="PROSITE" id="PS50943"/>
    </source>
</evidence>
<sequence length="66" mass="7652">MKLNQKRDYLRSRRKKRGLTQKQVADCLSISRELYAKIEGGTRNPGLKTAVKIADFFSIDVRKLIK</sequence>
<dbReference type="InterPro" id="IPR001387">
    <property type="entry name" value="Cro/C1-type_HTH"/>
</dbReference>
<feature type="domain" description="HTH cro/C1-type" evidence="2">
    <location>
        <begin position="10"/>
        <end position="64"/>
    </location>
</feature>
<dbReference type="Gene3D" id="1.10.260.40">
    <property type="entry name" value="lambda repressor-like DNA-binding domains"/>
    <property type="match status" value="1"/>
</dbReference>
<dbReference type="PANTHER" id="PTHR46558:SF11">
    <property type="entry name" value="HTH-TYPE TRANSCRIPTIONAL REGULATOR XRE"/>
    <property type="match status" value="1"/>
</dbReference>
<protein>
    <submittedName>
        <fullName evidence="3">Helix-turn-helix transcriptional regulator</fullName>
    </submittedName>
</protein>
<dbReference type="InterPro" id="IPR010982">
    <property type="entry name" value="Lambda_DNA-bd_dom_sf"/>
</dbReference>
<dbReference type="Pfam" id="PF01381">
    <property type="entry name" value="HTH_3"/>
    <property type="match status" value="1"/>
</dbReference>
<dbReference type="PANTHER" id="PTHR46558">
    <property type="entry name" value="TRACRIPTIONAL REGULATORY PROTEIN-RELATED-RELATED"/>
    <property type="match status" value="1"/>
</dbReference>
<dbReference type="EMBL" id="VTES01000015">
    <property type="protein sequence ID" value="TYS55783.1"/>
    <property type="molecule type" value="Genomic_DNA"/>
</dbReference>
<dbReference type="SMART" id="SM00530">
    <property type="entry name" value="HTH_XRE"/>
    <property type="match status" value="1"/>
</dbReference>
<comment type="caution">
    <text evidence="3">The sequence shown here is derived from an EMBL/GenBank/DDBJ whole genome shotgun (WGS) entry which is preliminary data.</text>
</comment>
<gene>
    <name evidence="3" type="ORF">FZD47_25500</name>
</gene>
<dbReference type="CDD" id="cd00093">
    <property type="entry name" value="HTH_XRE"/>
    <property type="match status" value="1"/>
</dbReference>
<dbReference type="Proteomes" id="UP000323732">
    <property type="component" value="Unassembled WGS sequence"/>
</dbReference>
<dbReference type="PROSITE" id="PS50943">
    <property type="entry name" value="HTH_CROC1"/>
    <property type="match status" value="1"/>
</dbReference>
<dbReference type="RefSeq" id="WP_148951148.1">
    <property type="nucleotide sequence ID" value="NZ_VTES01000015.1"/>
</dbReference>
<dbReference type="GO" id="GO:0003677">
    <property type="term" value="F:DNA binding"/>
    <property type="evidence" value="ECO:0007669"/>
    <property type="project" value="UniProtKB-KW"/>
</dbReference>
<proteinExistence type="predicted"/>
<reference evidence="3 4" key="1">
    <citation type="submission" date="2019-08" db="EMBL/GenBank/DDBJ databases">
        <title>Bacillus genomes from the desert of Cuatro Cienegas, Coahuila.</title>
        <authorList>
            <person name="Olmedo-Alvarez G."/>
        </authorList>
    </citation>
    <scope>NUCLEOTIDE SEQUENCE [LARGE SCALE GENOMIC DNA]</scope>
    <source>
        <strain evidence="3 4">CH37_1T</strain>
    </source>
</reference>
<dbReference type="SUPFAM" id="SSF47413">
    <property type="entry name" value="lambda repressor-like DNA-binding domains"/>
    <property type="match status" value="1"/>
</dbReference>
<evidence type="ECO:0000313" key="4">
    <source>
        <dbReference type="Proteomes" id="UP000323732"/>
    </source>
</evidence>
<accession>A0A5D4RWP7</accession>
<organism evidence="3 4">
    <name type="scientific">Bacillus infantis</name>
    <dbReference type="NCBI Taxonomy" id="324767"/>
    <lineage>
        <taxon>Bacteria</taxon>
        <taxon>Bacillati</taxon>
        <taxon>Bacillota</taxon>
        <taxon>Bacilli</taxon>
        <taxon>Bacillales</taxon>
        <taxon>Bacillaceae</taxon>
        <taxon>Bacillus</taxon>
    </lineage>
</organism>